<name>A0A0W7X260_9ACTN</name>
<keyword evidence="3" id="KW-1185">Reference proteome</keyword>
<comment type="caution">
    <text evidence="2">The sequence shown here is derived from an EMBL/GenBank/DDBJ whole genome shotgun (WGS) entry which is preliminary data.</text>
</comment>
<dbReference type="EMBL" id="LOCL01000036">
    <property type="protein sequence ID" value="KUF16840.1"/>
    <property type="molecule type" value="Genomic_DNA"/>
</dbReference>
<protein>
    <submittedName>
        <fullName evidence="2">Uncharacterized protein</fullName>
    </submittedName>
</protein>
<evidence type="ECO:0000256" key="1">
    <source>
        <dbReference type="SAM" id="Phobius"/>
    </source>
</evidence>
<feature type="transmembrane region" description="Helical" evidence="1">
    <location>
        <begin position="174"/>
        <end position="191"/>
    </location>
</feature>
<feature type="transmembrane region" description="Helical" evidence="1">
    <location>
        <begin position="108"/>
        <end position="127"/>
    </location>
</feature>
<proteinExistence type="predicted"/>
<dbReference type="Proteomes" id="UP000054804">
    <property type="component" value="Unassembled WGS sequence"/>
</dbReference>
<organism evidence="2 3">
    <name type="scientific">Streptomyces silvensis</name>
    <dbReference type="NCBI Taxonomy" id="1765722"/>
    <lineage>
        <taxon>Bacteria</taxon>
        <taxon>Bacillati</taxon>
        <taxon>Actinomycetota</taxon>
        <taxon>Actinomycetes</taxon>
        <taxon>Kitasatosporales</taxon>
        <taxon>Streptomycetaceae</taxon>
        <taxon>Streptomyces</taxon>
    </lineage>
</organism>
<reference evidence="2 3" key="1">
    <citation type="submission" date="2015-12" db="EMBL/GenBank/DDBJ databases">
        <title>Draft genome sequence of Streptomyces silvensis ATCC 53525, a producer of novel hormone antagonists.</title>
        <authorList>
            <person name="Johnston C.W."/>
            <person name="Li Y."/>
            <person name="Magarvey N.A."/>
        </authorList>
    </citation>
    <scope>NUCLEOTIDE SEQUENCE [LARGE SCALE GENOMIC DNA]</scope>
    <source>
        <strain evidence="2 3">ATCC 53525</strain>
    </source>
</reference>
<evidence type="ECO:0000313" key="3">
    <source>
        <dbReference type="Proteomes" id="UP000054804"/>
    </source>
</evidence>
<dbReference type="AlphaFoldDB" id="A0A0W7X260"/>
<accession>A0A0W7X260</accession>
<feature type="transmembrane region" description="Helical" evidence="1">
    <location>
        <begin position="148"/>
        <end position="168"/>
    </location>
</feature>
<keyword evidence="1" id="KW-0812">Transmembrane</keyword>
<sequence length="555" mass="60455">MQLLVRHDERTLAPAAGVDVLAVLANARRADRLERTTGVWVAVLWALFALADLLPPHAPFICHAKNGAGREGGDSSWDFPSVVAFVFGVPYDLIDVVGDSPKCGMDNGFWVINYTLVCLLLWLAGSISRRSKSAYKPSGLASAQRGGFLPAVVASGVLVSYWATAFVAVLRNPVHWVAVVFPLLLAAPVWVHRRTVERTMRDQFRSGVLQQRPPERLTGPAWLRAVGEVIKKEQDSKIVLYDVGRGFAGLGRVVLDPTPLVMDLKRKPDAGSEALTTADVLGCLRDELGEFCEGAGPRSKVDRLKEIRVDELVYLPAELPRDSVDHGQAAVEGHLREAVEEGGEARRHYLRARIGAWEQQVVVTALVRVYTQGKSLTLELCLYVMDPLQPEFKLVDAIADRSPDLPASSMARALLAAPAAGVTAVLSLVGSAGDATLSVKRRFERRNGWDTPSEGASSSVRELAAVWEKSPILDTDVNRYLQALVERIGTGAVRAMREKGYDTTQLEQQVAQVNNQGIFIGTMNGGAVAEGQGARARTVGGIRQRRTGVRRRQRV</sequence>
<evidence type="ECO:0000313" key="2">
    <source>
        <dbReference type="EMBL" id="KUF16840.1"/>
    </source>
</evidence>
<gene>
    <name evidence="2" type="ORF">AT728_23310</name>
</gene>
<feature type="transmembrane region" description="Helical" evidence="1">
    <location>
        <begin position="37"/>
        <end position="54"/>
    </location>
</feature>
<keyword evidence="1" id="KW-0472">Membrane</keyword>
<dbReference type="STRING" id="1765722.AT728_23310"/>
<dbReference type="RefSeq" id="WP_058849111.1">
    <property type="nucleotide sequence ID" value="NZ_LOCL01000036.1"/>
</dbReference>
<keyword evidence="1" id="KW-1133">Transmembrane helix</keyword>